<dbReference type="GO" id="GO:0003677">
    <property type="term" value="F:DNA binding"/>
    <property type="evidence" value="ECO:0007669"/>
    <property type="project" value="InterPro"/>
</dbReference>
<dbReference type="STRING" id="1640674.SAMN05216323_102522"/>
<dbReference type="OrthoDB" id="1490554at2"/>
<dbReference type="Gene3D" id="2.40.50.1020">
    <property type="entry name" value="LytTr DNA-binding domain"/>
    <property type="match status" value="1"/>
</dbReference>
<dbReference type="InterPro" id="IPR046947">
    <property type="entry name" value="LytR-like"/>
</dbReference>
<dbReference type="EMBL" id="FMYP01000025">
    <property type="protein sequence ID" value="SDC30912.1"/>
    <property type="molecule type" value="Genomic_DNA"/>
</dbReference>
<dbReference type="GO" id="GO:0000156">
    <property type="term" value="F:phosphorelay response regulator activity"/>
    <property type="evidence" value="ECO:0007669"/>
    <property type="project" value="InterPro"/>
</dbReference>
<dbReference type="InterPro" id="IPR001789">
    <property type="entry name" value="Sig_transdc_resp-reg_receiver"/>
</dbReference>
<feature type="modified residue" description="4-aspartylphosphate" evidence="1">
    <location>
        <position position="53"/>
    </location>
</feature>
<feature type="domain" description="Response regulatory" evidence="2">
    <location>
        <begin position="2"/>
        <end position="113"/>
    </location>
</feature>
<dbReference type="Gene3D" id="3.40.50.2300">
    <property type="match status" value="1"/>
</dbReference>
<dbReference type="Pfam" id="PF00072">
    <property type="entry name" value="Response_reg"/>
    <property type="match status" value="1"/>
</dbReference>
<dbReference type="PROSITE" id="PS50110">
    <property type="entry name" value="RESPONSE_REGULATORY"/>
    <property type="match status" value="1"/>
</dbReference>
<dbReference type="PROSITE" id="PS50930">
    <property type="entry name" value="HTH_LYTTR"/>
    <property type="match status" value="1"/>
</dbReference>
<dbReference type="SUPFAM" id="SSF52172">
    <property type="entry name" value="CheY-like"/>
    <property type="match status" value="1"/>
</dbReference>
<name>A0A1G6KII2_9BACT</name>
<evidence type="ECO:0000313" key="4">
    <source>
        <dbReference type="EMBL" id="SDC30912.1"/>
    </source>
</evidence>
<keyword evidence="5" id="KW-1185">Reference proteome</keyword>
<evidence type="ECO:0000313" key="5">
    <source>
        <dbReference type="Proteomes" id="UP000199452"/>
    </source>
</evidence>
<gene>
    <name evidence="4" type="ORF">SAMN05216323_102522</name>
</gene>
<dbReference type="Pfam" id="PF04397">
    <property type="entry name" value="LytTR"/>
    <property type="match status" value="1"/>
</dbReference>
<dbReference type="PANTHER" id="PTHR37299">
    <property type="entry name" value="TRANSCRIPTIONAL REGULATOR-RELATED"/>
    <property type="match status" value="1"/>
</dbReference>
<dbReference type="SMART" id="SM00448">
    <property type="entry name" value="REC"/>
    <property type="match status" value="1"/>
</dbReference>
<reference evidence="4 5" key="1">
    <citation type="submission" date="2016-09" db="EMBL/GenBank/DDBJ databases">
        <authorList>
            <person name="Capua I."/>
            <person name="De Benedictis P."/>
            <person name="Joannis T."/>
            <person name="Lombin L.H."/>
            <person name="Cattoli G."/>
        </authorList>
    </citation>
    <scope>NUCLEOTIDE SEQUENCE [LARGE SCALE GENOMIC DNA]</scope>
    <source>
        <strain evidence="4 5">A7P-90m</strain>
    </source>
</reference>
<organism evidence="4 5">
    <name type="scientific">Williamwhitmania taraxaci</name>
    <dbReference type="NCBI Taxonomy" id="1640674"/>
    <lineage>
        <taxon>Bacteria</taxon>
        <taxon>Pseudomonadati</taxon>
        <taxon>Bacteroidota</taxon>
        <taxon>Bacteroidia</taxon>
        <taxon>Bacteroidales</taxon>
        <taxon>Williamwhitmaniaceae</taxon>
        <taxon>Williamwhitmania</taxon>
    </lineage>
</organism>
<evidence type="ECO:0000259" key="3">
    <source>
        <dbReference type="PROSITE" id="PS50930"/>
    </source>
</evidence>
<dbReference type="InterPro" id="IPR007492">
    <property type="entry name" value="LytTR_DNA-bd_dom"/>
</dbReference>
<keyword evidence="1" id="KW-0597">Phosphoprotein</keyword>
<evidence type="ECO:0000256" key="1">
    <source>
        <dbReference type="PROSITE-ProRule" id="PRU00169"/>
    </source>
</evidence>
<proteinExistence type="predicted"/>
<evidence type="ECO:0000259" key="2">
    <source>
        <dbReference type="PROSITE" id="PS50110"/>
    </source>
</evidence>
<dbReference type="Proteomes" id="UP000199452">
    <property type="component" value="Unassembled WGS sequence"/>
</dbReference>
<dbReference type="RefSeq" id="WP_092437804.1">
    <property type="nucleotide sequence ID" value="NZ_FMYP01000025.1"/>
</dbReference>
<sequence length="239" mass="27757">MKAIIVEDSRLARNELKRLLEKFPTLEIVAEAQDSEEAKQLIESLCPDLIFLDIQLPGKSGFELLEELDYVPEVVFTTAYSEYALKAFDYNALDYLLKPIQPERLTAALEKVEQKLAIRETTDTTKEQLTEADQIFVKDNEQCWFVKLGEISLLEVNGNYTKIYFQNHSPMVMKSLNYLESRLDPKVFFRANRQEIINLKRVEKIIPWFSGTLKVQLDNGREVEISRRQSAVFKEQLSL</sequence>
<accession>A0A1G6KII2</accession>
<protein>
    <submittedName>
        <fullName evidence="4">Two component transcriptional regulator, LytTR family</fullName>
    </submittedName>
</protein>
<dbReference type="SMART" id="SM00850">
    <property type="entry name" value="LytTR"/>
    <property type="match status" value="1"/>
</dbReference>
<feature type="domain" description="HTH LytTR-type" evidence="3">
    <location>
        <begin position="135"/>
        <end position="239"/>
    </location>
</feature>
<dbReference type="PANTHER" id="PTHR37299:SF1">
    <property type="entry name" value="STAGE 0 SPORULATION PROTEIN A HOMOLOG"/>
    <property type="match status" value="1"/>
</dbReference>
<dbReference type="InterPro" id="IPR011006">
    <property type="entry name" value="CheY-like_superfamily"/>
</dbReference>
<dbReference type="AlphaFoldDB" id="A0A1G6KII2"/>